<sequence length="318" mass="36290">MDNLRRMAERHLERLRRRTKDDTLILDLRDLTNAIIEEGNRLSAIVPPKPPPSRAVTSLDRNEIARIFHLTRDTPMAYEFEASPREPMFLPPHLEAVLSDYDLAMGRTTTTEASSRSRIDAIILLTLAQMKKDVAADPRSSVSSVRSTHSLHIQHETYVSMPWEFPDGLYVLRGKVDCSVWYENPDCLETNCVLVEAKRLGDVSMAVPQCLTYMAMVYWTRKRAGLSDLSVWGIATDSDYWNFIHIRPGGTFATEIYIYHNTPLKIMCMISKLYRRVAQTAELPTKNKRWTAASGISFASYETALEETQLKDADELTE</sequence>
<name>A0A9W9QNK7_PENBR</name>
<reference evidence="1" key="2">
    <citation type="journal article" date="2023" name="IMA Fungus">
        <title>Comparative genomic study of the Penicillium genus elucidates a diverse pangenome and 15 lateral gene transfer events.</title>
        <authorList>
            <person name="Petersen C."/>
            <person name="Sorensen T."/>
            <person name="Nielsen M.R."/>
            <person name="Sondergaard T.E."/>
            <person name="Sorensen J.L."/>
            <person name="Fitzpatrick D.A."/>
            <person name="Frisvad J.C."/>
            <person name="Nielsen K.L."/>
        </authorList>
    </citation>
    <scope>NUCLEOTIDE SEQUENCE</scope>
    <source>
        <strain evidence="1">IBT 35675</strain>
    </source>
</reference>
<dbReference type="AlphaFoldDB" id="A0A9W9QNK7"/>
<dbReference type="Proteomes" id="UP001148299">
    <property type="component" value="Unassembled WGS sequence"/>
</dbReference>
<comment type="caution">
    <text evidence="1">The sequence shown here is derived from an EMBL/GenBank/DDBJ whole genome shotgun (WGS) entry which is preliminary data.</text>
</comment>
<accession>A0A9W9QNK7</accession>
<gene>
    <name evidence="1" type="ORF">N7541_010284</name>
</gene>
<proteinExistence type="predicted"/>
<evidence type="ECO:0000313" key="2">
    <source>
        <dbReference type="Proteomes" id="UP001148299"/>
    </source>
</evidence>
<organism evidence="1 2">
    <name type="scientific">Penicillium brevicompactum</name>
    <dbReference type="NCBI Taxonomy" id="5074"/>
    <lineage>
        <taxon>Eukaryota</taxon>
        <taxon>Fungi</taxon>
        <taxon>Dikarya</taxon>
        <taxon>Ascomycota</taxon>
        <taxon>Pezizomycotina</taxon>
        <taxon>Eurotiomycetes</taxon>
        <taxon>Eurotiomycetidae</taxon>
        <taxon>Eurotiales</taxon>
        <taxon>Aspergillaceae</taxon>
        <taxon>Penicillium</taxon>
    </lineage>
</organism>
<reference evidence="1" key="1">
    <citation type="submission" date="2022-12" db="EMBL/GenBank/DDBJ databases">
        <authorList>
            <person name="Petersen C."/>
        </authorList>
    </citation>
    <scope>NUCLEOTIDE SEQUENCE</scope>
    <source>
        <strain evidence="1">IBT 35675</strain>
    </source>
</reference>
<protein>
    <submittedName>
        <fullName evidence="1">Uncharacterized protein</fullName>
    </submittedName>
</protein>
<dbReference type="EMBL" id="JAPZBR010000008">
    <property type="protein sequence ID" value="KAJ5341160.1"/>
    <property type="molecule type" value="Genomic_DNA"/>
</dbReference>
<evidence type="ECO:0000313" key="1">
    <source>
        <dbReference type="EMBL" id="KAJ5341160.1"/>
    </source>
</evidence>
<keyword evidence="2" id="KW-1185">Reference proteome</keyword>